<dbReference type="InterPro" id="IPR047867">
    <property type="entry name" value="Ribosomal_uL22_bac/org-type"/>
</dbReference>
<dbReference type="HAMAP" id="MF_01331_B">
    <property type="entry name" value="Ribosomal_uL22_B"/>
    <property type="match status" value="1"/>
</dbReference>
<name>H0E8P5_9ACTN</name>
<dbReference type="GO" id="GO:0003735">
    <property type="term" value="F:structural constituent of ribosome"/>
    <property type="evidence" value="ECO:0007669"/>
    <property type="project" value="InterPro"/>
</dbReference>
<dbReference type="Pfam" id="PF00237">
    <property type="entry name" value="Ribosomal_L22"/>
    <property type="match status" value="1"/>
</dbReference>
<dbReference type="GO" id="GO:0022625">
    <property type="term" value="C:cytosolic large ribosomal subunit"/>
    <property type="evidence" value="ECO:0007669"/>
    <property type="project" value="TreeGrafter"/>
</dbReference>
<dbReference type="PANTHER" id="PTHR13501:SF8">
    <property type="entry name" value="LARGE RIBOSOMAL SUBUNIT PROTEIN UL22M"/>
    <property type="match status" value="1"/>
</dbReference>
<evidence type="ECO:0000313" key="16">
    <source>
        <dbReference type="Proteomes" id="UP000005143"/>
    </source>
</evidence>
<organism evidence="15 16">
    <name type="scientific">Patulibacter medicamentivorans</name>
    <dbReference type="NCBI Taxonomy" id="1097667"/>
    <lineage>
        <taxon>Bacteria</taxon>
        <taxon>Bacillati</taxon>
        <taxon>Actinomycetota</taxon>
        <taxon>Thermoleophilia</taxon>
        <taxon>Solirubrobacterales</taxon>
        <taxon>Patulibacteraceae</taxon>
        <taxon>Patulibacter</taxon>
    </lineage>
</organism>
<protein>
    <recommendedName>
        <fullName evidence="9 10">Large ribosomal subunit protein uL22</fullName>
    </recommendedName>
</protein>
<feature type="compositionally biased region" description="Acidic residues" evidence="14">
    <location>
        <begin position="46"/>
        <end position="67"/>
    </location>
</feature>
<comment type="function">
    <text evidence="1 10">The globular domain of the protein is located near the polypeptide exit tunnel on the outside of the subunit, while an extended beta-hairpin is found that lines the wall of the exit tunnel in the center of the 70S ribosome.</text>
</comment>
<dbReference type="NCBIfam" id="TIGR01044">
    <property type="entry name" value="rplV_bact"/>
    <property type="match status" value="1"/>
</dbReference>
<evidence type="ECO:0000256" key="9">
    <source>
        <dbReference type="ARBA" id="ARBA00035207"/>
    </source>
</evidence>
<evidence type="ECO:0000256" key="7">
    <source>
        <dbReference type="ARBA" id="ARBA00023274"/>
    </source>
</evidence>
<comment type="caution">
    <text evidence="15">The sequence shown here is derived from an EMBL/GenBank/DDBJ whole genome shotgun (WGS) entry which is preliminary data.</text>
</comment>
<feature type="compositionally biased region" description="Low complexity" evidence="14">
    <location>
        <begin position="89"/>
        <end position="98"/>
    </location>
</feature>
<dbReference type="PANTHER" id="PTHR13501">
    <property type="entry name" value="CHLOROPLAST 50S RIBOSOMAL PROTEIN L22-RELATED"/>
    <property type="match status" value="1"/>
</dbReference>
<evidence type="ECO:0000256" key="12">
    <source>
        <dbReference type="RuleBase" id="RU004006"/>
    </source>
</evidence>
<feature type="region of interest" description="Disordered" evidence="14">
    <location>
        <begin position="1"/>
        <end position="112"/>
    </location>
</feature>
<dbReference type="EMBL" id="AGUD01000246">
    <property type="protein sequence ID" value="EHN09923.1"/>
    <property type="molecule type" value="Genomic_DNA"/>
</dbReference>
<evidence type="ECO:0000256" key="4">
    <source>
        <dbReference type="ARBA" id="ARBA00022730"/>
    </source>
</evidence>
<feature type="compositionally biased region" description="Basic and acidic residues" evidence="14">
    <location>
        <begin position="73"/>
        <end position="88"/>
    </location>
</feature>
<evidence type="ECO:0000256" key="6">
    <source>
        <dbReference type="ARBA" id="ARBA00022980"/>
    </source>
</evidence>
<sequence>MADETPKNETSDAPQPEVTPETPEVVEESPKADEAATTAEASASEEAADVQADDEVVADEVEDEAPAADEAPVAEHDHDHDHDHDHSHAAPVQQVRGGARADARRARRAQPVGEAPVVRAVAKYVRTTPRKARLIADLIRDKDVEQARAILAHSTRSAAQDWSKVLESAVANAENNHELIGDELRIKAVVADDGPTLKRFQPRAQGRAYRINKRTSHLTIQLTPKDEV</sequence>
<dbReference type="SUPFAM" id="SSF54843">
    <property type="entry name" value="Ribosomal protein L22"/>
    <property type="match status" value="1"/>
</dbReference>
<reference evidence="15 16" key="1">
    <citation type="journal article" date="2013" name="Biodegradation">
        <title>Quantitative proteomic analysis of ibuprofen-degrading Patulibacter sp. strain I11.</title>
        <authorList>
            <person name="Almeida B."/>
            <person name="Kjeldal H."/>
            <person name="Lolas I."/>
            <person name="Knudsen A.D."/>
            <person name="Carvalho G."/>
            <person name="Nielsen K.L."/>
            <person name="Barreto Crespo M.T."/>
            <person name="Stensballe A."/>
            <person name="Nielsen J.L."/>
        </authorList>
    </citation>
    <scope>NUCLEOTIDE SEQUENCE [LARGE SCALE GENOMIC DNA]</scope>
    <source>
        <strain evidence="15 16">I11</strain>
    </source>
</reference>
<evidence type="ECO:0000256" key="8">
    <source>
        <dbReference type="ARBA" id="ARBA00025084"/>
    </source>
</evidence>
<comment type="function">
    <text evidence="10 13">This protein binds specifically to 23S rRNA; its binding is stimulated by other ribosomal proteins, e.g., L4, L17, and L20. It is important during the early stages of 50S assembly. It makes multiple contacts with different domains of the 23S rRNA in the assembled 50S subunit and ribosome.</text>
</comment>
<evidence type="ECO:0000256" key="14">
    <source>
        <dbReference type="SAM" id="MobiDB-lite"/>
    </source>
</evidence>
<dbReference type="AlphaFoldDB" id="H0E8P5"/>
<dbReference type="InterPro" id="IPR036394">
    <property type="entry name" value="Ribosomal_uL22_sf"/>
</dbReference>
<keyword evidence="16" id="KW-1185">Reference proteome</keyword>
<dbReference type="InterPro" id="IPR001063">
    <property type="entry name" value="Ribosomal_uL22"/>
</dbReference>
<feature type="compositionally biased region" description="Low complexity" evidence="14">
    <location>
        <begin position="35"/>
        <end position="45"/>
    </location>
</feature>
<evidence type="ECO:0000256" key="5">
    <source>
        <dbReference type="ARBA" id="ARBA00022884"/>
    </source>
</evidence>
<keyword evidence="7 10" id="KW-0687">Ribonucleoprotein</keyword>
<evidence type="ECO:0000313" key="15">
    <source>
        <dbReference type="EMBL" id="EHN09923.1"/>
    </source>
</evidence>
<dbReference type="GO" id="GO:0006412">
    <property type="term" value="P:translation"/>
    <property type="evidence" value="ECO:0007669"/>
    <property type="project" value="UniProtKB-UniRule"/>
</dbReference>
<accession>H0E8P5</accession>
<evidence type="ECO:0000256" key="10">
    <source>
        <dbReference type="HAMAP-Rule" id="MF_01331"/>
    </source>
</evidence>
<gene>
    <name evidence="10" type="primary">rplV</name>
    <name evidence="15" type="ORF">PAI11_32090</name>
</gene>
<comment type="similarity">
    <text evidence="2 10 11">Belongs to the universal ribosomal protein uL22 family.</text>
</comment>
<evidence type="ECO:0000256" key="3">
    <source>
        <dbReference type="ARBA" id="ARBA00011838"/>
    </source>
</evidence>
<keyword evidence="5 10" id="KW-0694">RNA-binding</keyword>
<dbReference type="CDD" id="cd00336">
    <property type="entry name" value="Ribosomal_L22"/>
    <property type="match status" value="1"/>
</dbReference>
<keyword evidence="6 10" id="KW-0689">Ribosomal protein</keyword>
<dbReference type="RefSeq" id="WP_007577052.1">
    <property type="nucleotide sequence ID" value="NZ_AGUD01000246.1"/>
</dbReference>
<evidence type="ECO:0000256" key="2">
    <source>
        <dbReference type="ARBA" id="ARBA00009451"/>
    </source>
</evidence>
<comment type="subunit">
    <text evidence="3 10 12">Part of the 50S ribosomal subunit.</text>
</comment>
<dbReference type="PATRIC" id="fig|1097667.3.peg.3180"/>
<dbReference type="Gene3D" id="3.90.470.10">
    <property type="entry name" value="Ribosomal protein L22/L17"/>
    <property type="match status" value="1"/>
</dbReference>
<dbReference type="OrthoDB" id="9805969at2"/>
<feature type="compositionally biased region" description="Basic and acidic residues" evidence="14">
    <location>
        <begin position="1"/>
        <end position="10"/>
    </location>
</feature>
<comment type="function">
    <text evidence="8">This protein binds specifically to 23S rRNA; its binding is stimulated by other ribosomal proteins, e.g. L4, L17, and L20. It is important during the early stages of 50S assembly. It makes multiple contacts with different domains of the 23S rRNA in the assembled 50S subunit and ribosome.</text>
</comment>
<proteinExistence type="inferred from homology"/>
<keyword evidence="4 10" id="KW-0699">rRNA-binding</keyword>
<dbReference type="Proteomes" id="UP000005143">
    <property type="component" value="Unassembled WGS sequence"/>
</dbReference>
<evidence type="ECO:0000256" key="11">
    <source>
        <dbReference type="RuleBase" id="RU004005"/>
    </source>
</evidence>
<dbReference type="InterPro" id="IPR005727">
    <property type="entry name" value="Ribosomal_uL22_bac/chlpt-type"/>
</dbReference>
<dbReference type="PROSITE" id="PS00464">
    <property type="entry name" value="RIBOSOMAL_L22"/>
    <property type="match status" value="1"/>
</dbReference>
<dbReference type="GO" id="GO:0019843">
    <property type="term" value="F:rRNA binding"/>
    <property type="evidence" value="ECO:0007669"/>
    <property type="project" value="UniProtKB-UniRule"/>
</dbReference>
<dbReference type="InterPro" id="IPR018260">
    <property type="entry name" value="Ribosomal_uL22_CS"/>
</dbReference>
<evidence type="ECO:0000256" key="13">
    <source>
        <dbReference type="RuleBase" id="RU004008"/>
    </source>
</evidence>
<evidence type="ECO:0000256" key="1">
    <source>
        <dbReference type="ARBA" id="ARBA00003478"/>
    </source>
</evidence>